<evidence type="ECO:0000256" key="16">
    <source>
        <dbReference type="RuleBase" id="RU004336"/>
    </source>
</evidence>
<organism evidence="18 19">
    <name type="scientific">Ceratopteris richardii</name>
    <name type="common">Triangle waterfern</name>
    <dbReference type="NCBI Taxonomy" id="49495"/>
    <lineage>
        <taxon>Eukaryota</taxon>
        <taxon>Viridiplantae</taxon>
        <taxon>Streptophyta</taxon>
        <taxon>Embryophyta</taxon>
        <taxon>Tracheophyta</taxon>
        <taxon>Polypodiopsida</taxon>
        <taxon>Polypodiidae</taxon>
        <taxon>Polypodiales</taxon>
        <taxon>Pteridineae</taxon>
        <taxon>Pteridaceae</taxon>
        <taxon>Parkerioideae</taxon>
        <taxon>Ceratopteris</taxon>
    </lineage>
</organism>
<keyword evidence="12" id="KW-0325">Glycoprotein</keyword>
<keyword evidence="19" id="KW-1185">Reference proteome</keyword>
<evidence type="ECO:0000256" key="4">
    <source>
        <dbReference type="ARBA" id="ARBA00008773"/>
    </source>
</evidence>
<evidence type="ECO:0000259" key="17">
    <source>
        <dbReference type="SMART" id="SM00768"/>
    </source>
</evidence>
<evidence type="ECO:0000256" key="11">
    <source>
        <dbReference type="ARBA" id="ARBA00023157"/>
    </source>
</evidence>
<name>A0A8T2Q4X0_CERRI</name>
<keyword evidence="9" id="KW-0611">Plant defense</keyword>
<evidence type="ECO:0000256" key="7">
    <source>
        <dbReference type="ARBA" id="ARBA00022729"/>
    </source>
</evidence>
<feature type="domain" description="X8" evidence="17">
    <location>
        <begin position="367"/>
        <end position="450"/>
    </location>
</feature>
<keyword evidence="13" id="KW-0449">Lipoprotein</keyword>
<keyword evidence="8 16" id="KW-0378">Hydrolase</keyword>
<protein>
    <recommendedName>
        <fullName evidence="5">glucan endo-1,3-beta-D-glucosidase</fullName>
        <ecNumber evidence="5">3.2.1.39</ecNumber>
    </recommendedName>
</protein>
<dbReference type="Pfam" id="PF00332">
    <property type="entry name" value="Glyco_hydro_17"/>
    <property type="match status" value="1"/>
</dbReference>
<proteinExistence type="inferred from homology"/>
<dbReference type="InterPro" id="IPR012946">
    <property type="entry name" value="X8"/>
</dbReference>
<dbReference type="OrthoDB" id="1293114at2759"/>
<dbReference type="GO" id="GO:0042973">
    <property type="term" value="F:glucan endo-1,3-beta-D-glucosidase activity"/>
    <property type="evidence" value="ECO:0007669"/>
    <property type="project" value="UniProtKB-EC"/>
</dbReference>
<dbReference type="Pfam" id="PF07983">
    <property type="entry name" value="X8"/>
    <property type="match status" value="1"/>
</dbReference>
<sequence length="482" mass="53602">MRFELQWRYICTIILLSWLFLGLRVDGLLGVNWGTQSSHKLSPSIVVQMLKDNHISRVKLFDSDQETLRALAGSGIEVMLGIPNNLLQTVANEGEAAAWVQKYVVRYMFRGGVNIRYVAVGNEPFLKTYNGSFMGTTFPALRNIQNALNDADLGELIKATVPSNADVLTDSRLPSEGSFRSDIFEQMMEIVQFLHQNGCPFTVNIYPFLSLYDDPNFPMGYAFFDGNGATVTDGLKVYTNVFDAAYDTLVAALDHAGVSDMDIIVGEIGWPTDGFIAATRENANRFNQGFLNHVLSNAGTPSRPNSAIEFYLFSLLDEDQKSIQPGNFERHWGIFQYNGVAKYPLSIPGLQNGGLVNAKGVHYLEQRWCVLTENADSSLVGKSVNYACSYSDCTSLGYGSSCNPYLDARGNASYAFNQYFQMNDQKSGTCYFDGIGSITYQNPSVDSCQFIVQLATAPGNKSIVSNRMIRWIIWIFICLHLM</sequence>
<dbReference type="EMBL" id="CM035443">
    <property type="protein sequence ID" value="KAH7278962.1"/>
    <property type="molecule type" value="Genomic_DNA"/>
</dbReference>
<evidence type="ECO:0000256" key="1">
    <source>
        <dbReference type="ARBA" id="ARBA00000382"/>
    </source>
</evidence>
<dbReference type="Gene3D" id="1.20.58.1040">
    <property type="match status" value="1"/>
</dbReference>
<dbReference type="GO" id="GO:0005975">
    <property type="term" value="P:carbohydrate metabolic process"/>
    <property type="evidence" value="ECO:0007669"/>
    <property type="project" value="InterPro"/>
</dbReference>
<dbReference type="SMART" id="SM00768">
    <property type="entry name" value="X8"/>
    <property type="match status" value="1"/>
</dbReference>
<evidence type="ECO:0000256" key="14">
    <source>
        <dbReference type="ARBA" id="ARBA00023295"/>
    </source>
</evidence>
<dbReference type="GO" id="GO:0005886">
    <property type="term" value="C:plasma membrane"/>
    <property type="evidence" value="ECO:0007669"/>
    <property type="project" value="UniProtKB-SubCell"/>
</dbReference>
<evidence type="ECO:0000256" key="15">
    <source>
        <dbReference type="RuleBase" id="RU004335"/>
    </source>
</evidence>
<evidence type="ECO:0000313" key="18">
    <source>
        <dbReference type="EMBL" id="KAH7278962.1"/>
    </source>
</evidence>
<evidence type="ECO:0000256" key="3">
    <source>
        <dbReference type="ARBA" id="ARBA00004635"/>
    </source>
</evidence>
<dbReference type="InterPro" id="IPR044965">
    <property type="entry name" value="Glyco_hydro_17_plant"/>
</dbReference>
<dbReference type="PANTHER" id="PTHR32227">
    <property type="entry name" value="GLUCAN ENDO-1,3-BETA-GLUCOSIDASE BG1-RELATED-RELATED"/>
    <property type="match status" value="1"/>
</dbReference>
<keyword evidence="6" id="KW-1003">Cell membrane</keyword>
<reference evidence="18" key="1">
    <citation type="submission" date="2021-08" db="EMBL/GenBank/DDBJ databases">
        <title>WGS assembly of Ceratopteris richardii.</title>
        <authorList>
            <person name="Marchant D.B."/>
            <person name="Chen G."/>
            <person name="Jenkins J."/>
            <person name="Shu S."/>
            <person name="Leebens-Mack J."/>
            <person name="Grimwood J."/>
            <person name="Schmutz J."/>
            <person name="Soltis P."/>
            <person name="Soltis D."/>
            <person name="Chen Z.-H."/>
        </authorList>
    </citation>
    <scope>NUCLEOTIDE SEQUENCE</scope>
    <source>
        <strain evidence="18">Whitten #5841</strain>
        <tissue evidence="18">Leaf</tissue>
    </source>
</reference>
<keyword evidence="14 16" id="KW-0326">Glycosidase</keyword>
<keyword evidence="7" id="KW-0732">Signal</keyword>
<dbReference type="OMA" id="RYMFRGG"/>
<evidence type="ECO:0000256" key="10">
    <source>
        <dbReference type="ARBA" id="ARBA00023136"/>
    </source>
</evidence>
<dbReference type="PROSITE" id="PS00587">
    <property type="entry name" value="GLYCOSYL_HYDROL_F17"/>
    <property type="match status" value="1"/>
</dbReference>
<dbReference type="EC" id="3.2.1.39" evidence="5"/>
<evidence type="ECO:0000256" key="12">
    <source>
        <dbReference type="ARBA" id="ARBA00023180"/>
    </source>
</evidence>
<evidence type="ECO:0000313" key="19">
    <source>
        <dbReference type="Proteomes" id="UP000825935"/>
    </source>
</evidence>
<dbReference type="Gene3D" id="3.20.20.80">
    <property type="entry name" value="Glycosidases"/>
    <property type="match status" value="1"/>
</dbReference>
<gene>
    <name evidence="18" type="ORF">KP509_38G066500</name>
</gene>
<dbReference type="AlphaFoldDB" id="A0A8T2Q4X0"/>
<keyword evidence="11" id="KW-1015">Disulfide bond</keyword>
<dbReference type="SUPFAM" id="SSF51445">
    <property type="entry name" value="(Trans)glycosidases"/>
    <property type="match status" value="1"/>
</dbReference>
<dbReference type="Proteomes" id="UP000825935">
    <property type="component" value="Chromosome 38"/>
</dbReference>
<dbReference type="GO" id="GO:0006952">
    <property type="term" value="P:defense response"/>
    <property type="evidence" value="ECO:0007669"/>
    <property type="project" value="UniProtKB-KW"/>
</dbReference>
<evidence type="ECO:0000256" key="2">
    <source>
        <dbReference type="ARBA" id="ARBA00004236"/>
    </source>
</evidence>
<comment type="catalytic activity">
    <reaction evidence="1">
        <text>Hydrolysis of (1-&gt;3)-beta-D-glucosidic linkages in (1-&gt;3)-beta-D-glucans.</text>
        <dbReference type="EC" id="3.2.1.39"/>
    </reaction>
</comment>
<comment type="caution">
    <text evidence="18">The sequence shown here is derived from an EMBL/GenBank/DDBJ whole genome shotgun (WGS) entry which is preliminary data.</text>
</comment>
<dbReference type="FunFam" id="1.20.58.1040:FF:000002">
    <property type="entry name" value="Glucan endo-1,3-beta-glucosidase 8"/>
    <property type="match status" value="1"/>
</dbReference>
<comment type="similarity">
    <text evidence="4 15">Belongs to the glycosyl hydrolase 17 family.</text>
</comment>
<accession>A0A8T2Q4X0</accession>
<evidence type="ECO:0000256" key="13">
    <source>
        <dbReference type="ARBA" id="ARBA00023288"/>
    </source>
</evidence>
<dbReference type="InterPro" id="IPR000490">
    <property type="entry name" value="Glyco_hydro_17"/>
</dbReference>
<evidence type="ECO:0000256" key="8">
    <source>
        <dbReference type="ARBA" id="ARBA00022801"/>
    </source>
</evidence>
<keyword evidence="10" id="KW-0472">Membrane</keyword>
<evidence type="ECO:0000256" key="5">
    <source>
        <dbReference type="ARBA" id="ARBA00012780"/>
    </source>
</evidence>
<evidence type="ECO:0000256" key="6">
    <source>
        <dbReference type="ARBA" id="ARBA00022475"/>
    </source>
</evidence>
<dbReference type="InterPro" id="IPR017853">
    <property type="entry name" value="GH"/>
</dbReference>
<dbReference type="FunFam" id="3.20.20.80:FF:000008">
    <property type="entry name" value="Glucan endo-1,3-beta-glucosidase 5"/>
    <property type="match status" value="1"/>
</dbReference>
<evidence type="ECO:0000256" key="9">
    <source>
        <dbReference type="ARBA" id="ARBA00022821"/>
    </source>
</evidence>
<comment type="subcellular location">
    <subcellularLocation>
        <location evidence="2">Cell membrane</location>
    </subcellularLocation>
    <subcellularLocation>
        <location evidence="3">Membrane</location>
        <topology evidence="3">Lipid-anchor</topology>
    </subcellularLocation>
</comment>